<reference evidence="3" key="1">
    <citation type="submission" date="2022-08" db="UniProtKB">
        <authorList>
            <consortium name="EnsemblMetazoa"/>
        </authorList>
    </citation>
    <scope>IDENTIFICATION</scope>
</reference>
<accession>A0A8W7PCX3</accession>
<dbReference type="FunFam" id="3.40.50.720:FF:000744">
    <property type="entry name" value="Smt3 activating enzyme 1"/>
    <property type="match status" value="1"/>
</dbReference>
<dbReference type="InterPro" id="IPR000594">
    <property type="entry name" value="ThiF_NAD_FAD-bd"/>
</dbReference>
<comment type="similarity">
    <text evidence="1">Belongs to the ubiquitin-activating E1 family.</text>
</comment>
<feature type="domain" description="THIF-type NAD/FAD binding fold" evidence="2">
    <location>
        <begin position="57"/>
        <end position="356"/>
    </location>
</feature>
<dbReference type="GO" id="GO:0016925">
    <property type="term" value="P:protein sumoylation"/>
    <property type="evidence" value="ECO:0007669"/>
    <property type="project" value="TreeGrafter"/>
</dbReference>
<dbReference type="GO" id="GO:0019948">
    <property type="term" value="F:SUMO activating enzyme activity"/>
    <property type="evidence" value="ECO:0007669"/>
    <property type="project" value="TreeGrafter"/>
</dbReference>
<dbReference type="CDD" id="cd01492">
    <property type="entry name" value="Aos1_SUMO"/>
    <property type="match status" value="1"/>
</dbReference>
<evidence type="ECO:0000259" key="2">
    <source>
        <dbReference type="Pfam" id="PF00899"/>
    </source>
</evidence>
<dbReference type="Proteomes" id="UP000075882">
    <property type="component" value="Unassembled WGS sequence"/>
</dbReference>
<evidence type="ECO:0000313" key="3">
    <source>
        <dbReference type="EnsemblMetazoa" id="ACOM029659-PA.1"/>
    </source>
</evidence>
<dbReference type="GO" id="GO:0005737">
    <property type="term" value="C:cytoplasm"/>
    <property type="evidence" value="ECO:0007669"/>
    <property type="project" value="TreeGrafter"/>
</dbReference>
<dbReference type="Gene3D" id="3.40.50.720">
    <property type="entry name" value="NAD(P)-binding Rossmann-like Domain"/>
    <property type="match status" value="1"/>
</dbReference>
<dbReference type="GO" id="GO:0031510">
    <property type="term" value="C:SUMO activating enzyme complex"/>
    <property type="evidence" value="ECO:0007669"/>
    <property type="project" value="TreeGrafter"/>
</dbReference>
<dbReference type="Pfam" id="PF00899">
    <property type="entry name" value="ThiF"/>
    <property type="match status" value="1"/>
</dbReference>
<sequence>LVKVNFHRNSDAASHSIRHSRKLAAFCIELVEFQPKNTNEMVESNGAELTEHEAELYDRQIRLWGLDSQKRVRLARILIAGINGLGAEIAKNVILAGVKSVTLLDDRKVTEEDFCSQFLAPQSSVGTNRAEASLTRAQHLNPMVELKADTEPIESKSDDYFKDFDVVCLIGASTAQHLRVNNVCREANVKFFATDVWGMHGFCFTDLQKHEFAEDVAKYVVVSKPHEKPKSETVYSTVKCTLEFPPYQSLVDFDCKSTSYARQLKRNGPALPVQRVLQKFRDEEQRDPAYGKREEDLKKLLQLRDSLVPELIPDKSFDHVFAQISPVTAIVGGVVAHEIIKVVSQKERPHRNVFLFNPDTCCGFVDLIGADK</sequence>
<dbReference type="AlphaFoldDB" id="A0A8W7PCX3"/>
<proteinExistence type="inferred from homology"/>
<name>A0A8W7PCX3_ANOCL</name>
<dbReference type="InterPro" id="IPR035985">
    <property type="entry name" value="Ubiquitin-activating_enz"/>
</dbReference>
<dbReference type="EnsemblMetazoa" id="ACOM029659-RA">
    <property type="protein sequence ID" value="ACOM029659-PA.1"/>
    <property type="gene ID" value="ACOM029659"/>
</dbReference>
<dbReference type="SUPFAM" id="SSF69572">
    <property type="entry name" value="Activating enzymes of the ubiquitin-like proteins"/>
    <property type="match status" value="1"/>
</dbReference>
<dbReference type="InterPro" id="IPR045886">
    <property type="entry name" value="ThiF/MoeB/HesA"/>
</dbReference>
<organism evidence="3">
    <name type="scientific">Anopheles coluzzii</name>
    <name type="common">African malaria mosquito</name>
    <dbReference type="NCBI Taxonomy" id="1518534"/>
    <lineage>
        <taxon>Eukaryota</taxon>
        <taxon>Metazoa</taxon>
        <taxon>Ecdysozoa</taxon>
        <taxon>Arthropoda</taxon>
        <taxon>Hexapoda</taxon>
        <taxon>Insecta</taxon>
        <taxon>Pterygota</taxon>
        <taxon>Neoptera</taxon>
        <taxon>Endopterygota</taxon>
        <taxon>Diptera</taxon>
        <taxon>Nematocera</taxon>
        <taxon>Culicoidea</taxon>
        <taxon>Culicidae</taxon>
        <taxon>Anophelinae</taxon>
        <taxon>Anopheles</taxon>
    </lineage>
</organism>
<dbReference type="VEuPathDB" id="VectorBase:ACON2_037604"/>
<dbReference type="PANTHER" id="PTHR10953:SF162">
    <property type="entry name" value="SUMO-ACTIVATING ENZYME SUBUNIT 1"/>
    <property type="match status" value="1"/>
</dbReference>
<protein>
    <recommendedName>
        <fullName evidence="2">THIF-type NAD/FAD binding fold domain-containing protein</fullName>
    </recommendedName>
</protein>
<evidence type="ECO:0000256" key="1">
    <source>
        <dbReference type="ARBA" id="ARBA00005673"/>
    </source>
</evidence>
<dbReference type="PANTHER" id="PTHR10953">
    <property type="entry name" value="UBIQUITIN-ACTIVATING ENZYME E1"/>
    <property type="match status" value="1"/>
</dbReference>